<evidence type="ECO:0000256" key="2">
    <source>
        <dbReference type="ARBA" id="ARBA00022695"/>
    </source>
</evidence>
<dbReference type="PROSITE" id="PS50879">
    <property type="entry name" value="RNASE_H_1"/>
    <property type="match status" value="1"/>
</dbReference>
<dbReference type="PROSITE" id="PS50994">
    <property type="entry name" value="INTEGRASE"/>
    <property type="match status" value="1"/>
</dbReference>
<keyword evidence="3" id="KW-0540">Nuclease</keyword>
<sequence>MEAEPLPARLRAQGAEQVVLTHAAHLGKGKQVNTYTDCWYAFGERHATGMLWKKRGFFTSSGKRVSNGEEICNLLEWVQLPREIAVIHCPAHIKDTTEISEGNALADAAAKAAAQQPLKECMVAISMDNQNEWPDLIDPKAMYEKDSTAEEKNQWEKWEAEQNDSGIWTIGGKPILPKKWFHDKAHGGAEAVANQVKKKKRDGQHQEFMPPQRGSPVAAQPAKSFQRLQIDYADMPSASGYKHLLVIVDQLSGWVEAFPTRKADTGGVMKALLREIIPRYGVPVSIESDRGAHFTANTIGQLYKSLGIERNLHTPYHPQPSGQVERLNRTLKEKIAKLSTNTGLKRLDALHLALWDVLNALQRPIGLTPAEILFGRHLAIPGTYIPAKTSLLDG</sequence>
<dbReference type="EMBL" id="JAUNZN010000018">
    <property type="protein sequence ID" value="KAK4810623.1"/>
    <property type="molecule type" value="Genomic_DNA"/>
</dbReference>
<dbReference type="SUPFAM" id="SSF53098">
    <property type="entry name" value="Ribonuclease H-like"/>
    <property type="match status" value="2"/>
</dbReference>
<feature type="domain" description="RNase H type-1" evidence="8">
    <location>
        <begin position="1"/>
        <end position="115"/>
    </location>
</feature>
<keyword evidence="5" id="KW-0378">Hydrolase</keyword>
<keyword evidence="1" id="KW-0808">Transferase</keyword>
<dbReference type="InterPro" id="IPR036397">
    <property type="entry name" value="RNaseH_sf"/>
</dbReference>
<evidence type="ECO:0000256" key="5">
    <source>
        <dbReference type="ARBA" id="ARBA00022801"/>
    </source>
</evidence>
<dbReference type="GO" id="GO:0004523">
    <property type="term" value="F:RNA-DNA hybrid ribonuclease activity"/>
    <property type="evidence" value="ECO:0007669"/>
    <property type="project" value="InterPro"/>
</dbReference>
<dbReference type="GO" id="GO:0003964">
    <property type="term" value="F:RNA-directed DNA polymerase activity"/>
    <property type="evidence" value="ECO:0007669"/>
    <property type="project" value="UniProtKB-KW"/>
</dbReference>
<feature type="region of interest" description="Disordered" evidence="7">
    <location>
        <begin position="199"/>
        <end position="218"/>
    </location>
</feature>
<dbReference type="Proteomes" id="UP001333110">
    <property type="component" value="Unassembled WGS sequence"/>
</dbReference>
<proteinExistence type="predicted"/>
<dbReference type="GO" id="GO:0015074">
    <property type="term" value="P:DNA integration"/>
    <property type="evidence" value="ECO:0007669"/>
    <property type="project" value="InterPro"/>
</dbReference>
<dbReference type="InterPro" id="IPR001584">
    <property type="entry name" value="Integrase_cat-core"/>
</dbReference>
<keyword evidence="11" id="KW-1185">Reference proteome</keyword>
<evidence type="ECO:0000256" key="3">
    <source>
        <dbReference type="ARBA" id="ARBA00022722"/>
    </source>
</evidence>
<name>A0AAN7NH57_MYCAM</name>
<feature type="domain" description="Integrase catalytic" evidence="9">
    <location>
        <begin position="217"/>
        <end position="377"/>
    </location>
</feature>
<keyword evidence="2" id="KW-0548">Nucleotidyltransferase</keyword>
<reference evidence="10 11" key="1">
    <citation type="journal article" date="2023" name="J. Hered.">
        <title>Chromosome-level genome of the wood stork (Mycteria americana) provides insight into avian chromosome evolution.</title>
        <authorList>
            <person name="Flamio R. Jr."/>
            <person name="Ramstad K.M."/>
        </authorList>
    </citation>
    <scope>NUCLEOTIDE SEQUENCE [LARGE SCALE GENOMIC DNA]</scope>
    <source>
        <strain evidence="10">JAX WOST 10</strain>
    </source>
</reference>
<feature type="non-terminal residue" evidence="10">
    <location>
        <position position="394"/>
    </location>
</feature>
<evidence type="ECO:0000259" key="8">
    <source>
        <dbReference type="PROSITE" id="PS50879"/>
    </source>
</evidence>
<evidence type="ECO:0000256" key="6">
    <source>
        <dbReference type="ARBA" id="ARBA00022918"/>
    </source>
</evidence>
<dbReference type="Pfam" id="PF00665">
    <property type="entry name" value="rve"/>
    <property type="match status" value="1"/>
</dbReference>
<protein>
    <submittedName>
        <fullName evidence="10">Uncharacterized protein</fullName>
    </submittedName>
</protein>
<dbReference type="PANTHER" id="PTHR41694:SF5">
    <property type="entry name" value="RIBONUCLEASE H"/>
    <property type="match status" value="1"/>
</dbReference>
<evidence type="ECO:0000256" key="1">
    <source>
        <dbReference type="ARBA" id="ARBA00022679"/>
    </source>
</evidence>
<dbReference type="GO" id="GO:0003676">
    <property type="term" value="F:nucleic acid binding"/>
    <property type="evidence" value="ECO:0007669"/>
    <property type="project" value="InterPro"/>
</dbReference>
<keyword evidence="6" id="KW-0695">RNA-directed DNA polymerase</keyword>
<accession>A0AAN7NH57</accession>
<keyword evidence="4" id="KW-0255">Endonuclease</keyword>
<dbReference type="InterPro" id="IPR002156">
    <property type="entry name" value="RNaseH_domain"/>
</dbReference>
<organism evidence="10 11">
    <name type="scientific">Mycteria americana</name>
    <name type="common">Wood stork</name>
    <dbReference type="NCBI Taxonomy" id="33587"/>
    <lineage>
        <taxon>Eukaryota</taxon>
        <taxon>Metazoa</taxon>
        <taxon>Chordata</taxon>
        <taxon>Craniata</taxon>
        <taxon>Vertebrata</taxon>
        <taxon>Euteleostomi</taxon>
        <taxon>Archelosauria</taxon>
        <taxon>Archosauria</taxon>
        <taxon>Dinosauria</taxon>
        <taxon>Saurischia</taxon>
        <taxon>Theropoda</taxon>
        <taxon>Coelurosauria</taxon>
        <taxon>Aves</taxon>
        <taxon>Neognathae</taxon>
        <taxon>Neoaves</taxon>
        <taxon>Aequornithes</taxon>
        <taxon>Ciconiiformes</taxon>
        <taxon>Ciconiidae</taxon>
        <taxon>Mycteria</taxon>
    </lineage>
</organism>
<dbReference type="Pfam" id="PF00075">
    <property type="entry name" value="RNase_H"/>
    <property type="match status" value="1"/>
</dbReference>
<evidence type="ECO:0000259" key="9">
    <source>
        <dbReference type="PROSITE" id="PS50994"/>
    </source>
</evidence>
<dbReference type="AlphaFoldDB" id="A0AAN7NH57"/>
<evidence type="ECO:0000313" key="11">
    <source>
        <dbReference type="Proteomes" id="UP001333110"/>
    </source>
</evidence>
<dbReference type="Gene3D" id="3.30.420.10">
    <property type="entry name" value="Ribonuclease H-like superfamily/Ribonuclease H"/>
    <property type="match status" value="2"/>
</dbReference>
<evidence type="ECO:0000313" key="10">
    <source>
        <dbReference type="EMBL" id="KAK4810623.1"/>
    </source>
</evidence>
<evidence type="ECO:0000256" key="4">
    <source>
        <dbReference type="ARBA" id="ARBA00022759"/>
    </source>
</evidence>
<dbReference type="PANTHER" id="PTHR41694">
    <property type="entry name" value="ENDOGENOUS RETROVIRUS GROUP K MEMBER POL PROTEIN"/>
    <property type="match status" value="1"/>
</dbReference>
<gene>
    <name evidence="10" type="ORF">QYF61_007360</name>
</gene>
<dbReference type="InterPro" id="IPR012337">
    <property type="entry name" value="RNaseH-like_sf"/>
</dbReference>
<evidence type="ECO:0000256" key="7">
    <source>
        <dbReference type="SAM" id="MobiDB-lite"/>
    </source>
</evidence>
<comment type="caution">
    <text evidence="10">The sequence shown here is derived from an EMBL/GenBank/DDBJ whole genome shotgun (WGS) entry which is preliminary data.</text>
</comment>